<evidence type="ECO:0000313" key="2">
    <source>
        <dbReference type="EMBL" id="OWZ01393.1"/>
    </source>
</evidence>
<proteinExistence type="predicted"/>
<organism evidence="2 3">
    <name type="scientific">Phytophthora megakarya</name>
    <dbReference type="NCBI Taxonomy" id="4795"/>
    <lineage>
        <taxon>Eukaryota</taxon>
        <taxon>Sar</taxon>
        <taxon>Stramenopiles</taxon>
        <taxon>Oomycota</taxon>
        <taxon>Peronosporomycetes</taxon>
        <taxon>Peronosporales</taxon>
        <taxon>Peronosporaceae</taxon>
        <taxon>Phytophthora</taxon>
    </lineage>
</organism>
<comment type="caution">
    <text evidence="2">The sequence shown here is derived from an EMBL/GenBank/DDBJ whole genome shotgun (WGS) entry which is preliminary data.</text>
</comment>
<keyword evidence="3" id="KW-1185">Reference proteome</keyword>
<feature type="compositionally biased region" description="Basic and acidic residues" evidence="1">
    <location>
        <begin position="31"/>
        <end position="54"/>
    </location>
</feature>
<sequence length="114" mass="12619">MVKLQEKPKPLDMTLKIIGNSAVVMNTVARGSEEHEGRPEPAEETHSDPDPEIKILDPENVADAEDSVQAEEPSVDVQSQTNCSTPIQRLEAEYARVMRVSAEELDLKPAQGRR</sequence>
<dbReference type="EMBL" id="NBNE01006887">
    <property type="protein sequence ID" value="OWZ01393.1"/>
    <property type="molecule type" value="Genomic_DNA"/>
</dbReference>
<gene>
    <name evidence="2" type="ORF">PHMEG_00027227</name>
</gene>
<dbReference type="AlphaFoldDB" id="A0A225V7P6"/>
<evidence type="ECO:0000256" key="1">
    <source>
        <dbReference type="SAM" id="MobiDB-lite"/>
    </source>
</evidence>
<accession>A0A225V7P6</accession>
<protein>
    <submittedName>
        <fullName evidence="2">Uncharacterized protein</fullName>
    </submittedName>
</protein>
<evidence type="ECO:0000313" key="3">
    <source>
        <dbReference type="Proteomes" id="UP000198211"/>
    </source>
</evidence>
<name>A0A225V7P6_9STRA</name>
<reference evidence="3" key="1">
    <citation type="submission" date="2017-03" db="EMBL/GenBank/DDBJ databases">
        <title>Phytopthora megakarya and P. palmivora, two closely related causual agents of cacao black pod achieved similar genome size and gene model numbers by different mechanisms.</title>
        <authorList>
            <person name="Ali S."/>
            <person name="Shao J."/>
            <person name="Larry D.J."/>
            <person name="Kronmiller B."/>
            <person name="Shen D."/>
            <person name="Strem M.D."/>
            <person name="Melnick R.L."/>
            <person name="Guiltinan M.J."/>
            <person name="Tyler B.M."/>
            <person name="Meinhardt L.W."/>
            <person name="Bailey B.A."/>
        </authorList>
    </citation>
    <scope>NUCLEOTIDE SEQUENCE [LARGE SCALE GENOMIC DNA]</scope>
    <source>
        <strain evidence="3">zdho120</strain>
    </source>
</reference>
<dbReference type="Proteomes" id="UP000198211">
    <property type="component" value="Unassembled WGS sequence"/>
</dbReference>
<dbReference type="OrthoDB" id="145258at2759"/>
<feature type="region of interest" description="Disordered" evidence="1">
    <location>
        <begin position="26"/>
        <end position="54"/>
    </location>
</feature>